<organism evidence="7 8">
    <name type="scientific">Popillia japonica</name>
    <name type="common">Japanese beetle</name>
    <dbReference type="NCBI Taxonomy" id="7064"/>
    <lineage>
        <taxon>Eukaryota</taxon>
        <taxon>Metazoa</taxon>
        <taxon>Ecdysozoa</taxon>
        <taxon>Arthropoda</taxon>
        <taxon>Hexapoda</taxon>
        <taxon>Insecta</taxon>
        <taxon>Pterygota</taxon>
        <taxon>Neoptera</taxon>
        <taxon>Endopterygota</taxon>
        <taxon>Coleoptera</taxon>
        <taxon>Polyphaga</taxon>
        <taxon>Scarabaeiformia</taxon>
        <taxon>Scarabaeidae</taxon>
        <taxon>Rutelinae</taxon>
        <taxon>Popillia</taxon>
    </lineage>
</organism>
<evidence type="ECO:0000313" key="8">
    <source>
        <dbReference type="Proteomes" id="UP001458880"/>
    </source>
</evidence>
<keyword evidence="4" id="KW-0560">Oxidoreductase</keyword>
<evidence type="ECO:0000313" key="7">
    <source>
        <dbReference type="EMBL" id="KAK9738285.1"/>
    </source>
</evidence>
<keyword evidence="4" id="KW-0472">Membrane</keyword>
<dbReference type="EC" id="1.2.1.84" evidence="4"/>
<comment type="caution">
    <text evidence="7">The sequence shown here is derived from an EMBL/GenBank/DDBJ whole genome shotgun (WGS) entry which is preliminary data.</text>
</comment>
<dbReference type="PANTHER" id="PTHR11011">
    <property type="entry name" value="MALE STERILITY PROTEIN 2-RELATED"/>
    <property type="match status" value="1"/>
</dbReference>
<dbReference type="Proteomes" id="UP001458880">
    <property type="component" value="Unassembled WGS sequence"/>
</dbReference>
<evidence type="ECO:0000259" key="5">
    <source>
        <dbReference type="Pfam" id="PF03015"/>
    </source>
</evidence>
<dbReference type="InterPro" id="IPR013120">
    <property type="entry name" value="FAR_NAD-bd"/>
</dbReference>
<keyword evidence="3 4" id="KW-0443">Lipid metabolism</keyword>
<dbReference type="InterPro" id="IPR026055">
    <property type="entry name" value="FAR"/>
</dbReference>
<keyword evidence="4" id="KW-1133">Transmembrane helix</keyword>
<evidence type="ECO:0000259" key="6">
    <source>
        <dbReference type="Pfam" id="PF07993"/>
    </source>
</evidence>
<dbReference type="CDD" id="cd05236">
    <property type="entry name" value="FAR-N_SDR_e"/>
    <property type="match status" value="1"/>
</dbReference>
<feature type="domain" description="Fatty acyl-CoA reductase C-terminal" evidence="5">
    <location>
        <begin position="379"/>
        <end position="470"/>
    </location>
</feature>
<evidence type="ECO:0000256" key="1">
    <source>
        <dbReference type="ARBA" id="ARBA00005928"/>
    </source>
</evidence>
<feature type="transmembrane region" description="Helical" evidence="4">
    <location>
        <begin position="484"/>
        <end position="505"/>
    </location>
</feature>
<dbReference type="AlphaFoldDB" id="A0AAW1LW23"/>
<dbReference type="InterPro" id="IPR033640">
    <property type="entry name" value="FAR_C"/>
</dbReference>
<dbReference type="CDD" id="cd09071">
    <property type="entry name" value="FAR_C"/>
    <property type="match status" value="1"/>
</dbReference>
<dbReference type="GO" id="GO:0005777">
    <property type="term" value="C:peroxisome"/>
    <property type="evidence" value="ECO:0007669"/>
    <property type="project" value="TreeGrafter"/>
</dbReference>
<dbReference type="SUPFAM" id="SSF51735">
    <property type="entry name" value="NAD(P)-binding Rossmann-fold domains"/>
    <property type="match status" value="1"/>
</dbReference>
<dbReference type="Pfam" id="PF07993">
    <property type="entry name" value="NAD_binding_4"/>
    <property type="match status" value="1"/>
</dbReference>
<keyword evidence="2 4" id="KW-0444">Lipid biosynthesis</keyword>
<name>A0AAW1LW23_POPJA</name>
<dbReference type="GO" id="GO:0080019">
    <property type="term" value="F:alcohol-forming very long-chain fatty acyl-CoA reductase activity"/>
    <property type="evidence" value="ECO:0007669"/>
    <property type="project" value="InterPro"/>
</dbReference>
<keyword evidence="4" id="KW-0812">Transmembrane</keyword>
<protein>
    <recommendedName>
        <fullName evidence="4">Fatty acyl-CoA reductase</fullName>
        <ecNumber evidence="4">1.2.1.84</ecNumber>
    </recommendedName>
</protein>
<proteinExistence type="inferred from homology"/>
<dbReference type="GO" id="GO:0102965">
    <property type="term" value="F:alcohol-forming long-chain fatty acyl-CoA reductase activity"/>
    <property type="evidence" value="ECO:0007669"/>
    <property type="project" value="UniProtKB-EC"/>
</dbReference>
<reference evidence="7 8" key="1">
    <citation type="journal article" date="2024" name="BMC Genomics">
        <title>De novo assembly and annotation of Popillia japonica's genome with initial clues to its potential as an invasive pest.</title>
        <authorList>
            <person name="Cucini C."/>
            <person name="Boschi S."/>
            <person name="Funari R."/>
            <person name="Cardaioli E."/>
            <person name="Iannotti N."/>
            <person name="Marturano G."/>
            <person name="Paoli F."/>
            <person name="Bruttini M."/>
            <person name="Carapelli A."/>
            <person name="Frati F."/>
            <person name="Nardi F."/>
        </authorList>
    </citation>
    <scope>NUCLEOTIDE SEQUENCE [LARGE SCALE GENOMIC DNA]</scope>
    <source>
        <strain evidence="7">DMR45628</strain>
    </source>
</reference>
<dbReference type="Pfam" id="PF03015">
    <property type="entry name" value="Sterile"/>
    <property type="match status" value="1"/>
</dbReference>
<accession>A0AAW1LW23</accession>
<dbReference type="InterPro" id="IPR036291">
    <property type="entry name" value="NAD(P)-bd_dom_sf"/>
</dbReference>
<dbReference type="Gene3D" id="3.40.50.720">
    <property type="entry name" value="NAD(P)-binding Rossmann-like Domain"/>
    <property type="match status" value="1"/>
</dbReference>
<comment type="similarity">
    <text evidence="1 4">Belongs to the fatty acyl-CoA reductase family.</text>
</comment>
<sequence length="514" mass="59795">MDDVEALPDRIFDNYYNTTIFITGGTGFLGKVIIERLLRVFDVKKIYILIRDRKGQTPSARLQNIFSNPLFDKVRSLKGAEIFEKCKAIAGEIAEDRLGLKDEDREILQKEVEYVIHSAATVRFDEPLRKAILINTKGTVSMIDLAKEMANLKLFVHVSTTYCHPEENVLKESTYPAKYNYEHMISLAKENVLKESTYPAKYNYEHMISLANWFDESTLESVRSGFMEGMPNTYTFSKALAEDAVASVMDTLPIVIMRPSIITPIWKEPLPGWADNVNGIIGMSLAFGKDRNVVADFITVDVVADNILALGAYSIQNRMPSRVFNISSHNYRSETLIDFLEKSKWIITERVPFDTFLWPSKLTITSSKFVYHFLVVLRQLLPSLIIDRLLMLFGYKPFLWQMQMRILEGMSVLQYYGMNNWTFENHYIARCGAWMNRKEFGKYTLTHDGGDMNEYLIKMYIGMRRYILKEPDENLPKARRFMRIMVWADWILGIIFKLLIAYFFYRMVLLRIFN</sequence>
<dbReference type="EMBL" id="JASPKY010000088">
    <property type="protein sequence ID" value="KAK9738285.1"/>
    <property type="molecule type" value="Genomic_DNA"/>
</dbReference>
<keyword evidence="4" id="KW-0521">NADP</keyword>
<evidence type="ECO:0000256" key="2">
    <source>
        <dbReference type="ARBA" id="ARBA00022516"/>
    </source>
</evidence>
<dbReference type="PANTHER" id="PTHR11011:SF61">
    <property type="entry name" value="FATTY ACYL-COA REDUCTASE"/>
    <property type="match status" value="1"/>
</dbReference>
<comment type="catalytic activity">
    <reaction evidence="4">
        <text>a long-chain fatty acyl-CoA + 2 NADPH + 2 H(+) = a long-chain primary fatty alcohol + 2 NADP(+) + CoA</text>
        <dbReference type="Rhea" id="RHEA:52716"/>
        <dbReference type="ChEBI" id="CHEBI:15378"/>
        <dbReference type="ChEBI" id="CHEBI:57287"/>
        <dbReference type="ChEBI" id="CHEBI:57783"/>
        <dbReference type="ChEBI" id="CHEBI:58349"/>
        <dbReference type="ChEBI" id="CHEBI:77396"/>
        <dbReference type="ChEBI" id="CHEBI:83139"/>
        <dbReference type="EC" id="1.2.1.84"/>
    </reaction>
</comment>
<keyword evidence="8" id="KW-1185">Reference proteome</keyword>
<gene>
    <name evidence="7" type="ORF">QE152_g9954</name>
</gene>
<evidence type="ECO:0000256" key="4">
    <source>
        <dbReference type="RuleBase" id="RU363097"/>
    </source>
</evidence>
<dbReference type="GO" id="GO:0035336">
    <property type="term" value="P:long-chain fatty-acyl-CoA metabolic process"/>
    <property type="evidence" value="ECO:0007669"/>
    <property type="project" value="TreeGrafter"/>
</dbReference>
<feature type="domain" description="Thioester reductase (TE)" evidence="6">
    <location>
        <begin position="22"/>
        <end position="306"/>
    </location>
</feature>
<evidence type="ECO:0000256" key="3">
    <source>
        <dbReference type="ARBA" id="ARBA00023098"/>
    </source>
</evidence>
<comment type="function">
    <text evidence="4">Catalyzes the reduction of fatty acyl-CoA to fatty alcohols.</text>
</comment>